<dbReference type="OrthoDB" id="2285229at2759"/>
<dbReference type="SUPFAM" id="SSF50249">
    <property type="entry name" value="Nucleic acid-binding proteins"/>
    <property type="match status" value="1"/>
</dbReference>
<dbReference type="PANTHER" id="PTHR23355">
    <property type="entry name" value="RIBONUCLEASE"/>
    <property type="match status" value="1"/>
</dbReference>
<dbReference type="PANTHER" id="PTHR23355:SF59">
    <property type="entry name" value="EXORIBONUCLEASE II, MITOCHONDRIAL"/>
    <property type="match status" value="1"/>
</dbReference>
<proteinExistence type="predicted"/>
<dbReference type="AlphaFoldDB" id="G3B5C8"/>
<keyword evidence="3" id="KW-1185">Reference proteome</keyword>
<evidence type="ECO:0000259" key="1">
    <source>
        <dbReference type="SMART" id="SM00955"/>
    </source>
</evidence>
<dbReference type="KEGG" id="cten:18249832"/>
<dbReference type="InterPro" id="IPR012340">
    <property type="entry name" value="NA-bd_OB-fold"/>
</dbReference>
<dbReference type="eggNOG" id="KOG2102">
    <property type="taxonomic scope" value="Eukaryota"/>
</dbReference>
<reference evidence="2 3" key="1">
    <citation type="journal article" date="2011" name="Proc. Natl. Acad. Sci. U.S.A.">
        <title>Comparative genomics of xylose-fermenting fungi for enhanced biofuel production.</title>
        <authorList>
            <person name="Wohlbach D.J."/>
            <person name="Kuo A."/>
            <person name="Sato T.K."/>
            <person name="Potts K.M."/>
            <person name="Salamov A.A."/>
            <person name="LaButti K.M."/>
            <person name="Sun H."/>
            <person name="Clum A."/>
            <person name="Pangilinan J.L."/>
            <person name="Lindquist E.A."/>
            <person name="Lucas S."/>
            <person name="Lapidus A."/>
            <person name="Jin M."/>
            <person name="Gunawan C."/>
            <person name="Balan V."/>
            <person name="Dale B.E."/>
            <person name="Jeffries T.W."/>
            <person name="Zinkel R."/>
            <person name="Barry K.W."/>
            <person name="Grigoriev I.V."/>
            <person name="Gasch A.P."/>
        </authorList>
    </citation>
    <scope>NUCLEOTIDE SEQUENCE [LARGE SCALE GENOMIC DNA]</scope>
    <source>
        <strain evidence="3">ATCC 10573 / BCRC 21748 / CBS 615 / JCM 9827 / NBRC 10315 / NRRL Y-1498 / VKM Y-70</strain>
    </source>
</reference>
<dbReference type="HOGENOM" id="CLU_012624_0_0_1"/>
<protein>
    <submittedName>
        <fullName evidence="2">RNB-domain-containing protein</fullName>
    </submittedName>
</protein>
<dbReference type="EMBL" id="GL996524">
    <property type="protein sequence ID" value="EGV63187.1"/>
    <property type="molecule type" value="Genomic_DNA"/>
</dbReference>
<sequence length="1085" mass="124180">MLRILRLRTTPVGLRCLSQSKYTYRRHADELTPEELKAKSLSFLKDLDDIRNKTSGTSKNTTNQWKETATHEEVKQIINTSRGKPKFVDLENKGLNLNLSNKQLVEQIIKNSEYRVSRRLDRISQKWRTKFSEIVESFPDSIFEGKKGSREAIIQREFKDEFKNAHIAASRAGKPLSIGDLVIIDEGSTDFFLVVACPRSFDATNYTFINSKGRIIFGPSVMIRFRIPSFLPKHFHPILESMVMLEEKTLDIAPIGVVDKEVSRSEEARPVELRKNGTTRKTLEHLDNSAFEITEEDEFITAQTSSSLLKNSAVNTFVVPPSARELYSSLLTQLSIDSMTKFKSMSLKLELIHRALQYDESDALNVSPRIVSIFQILYLIQDRGTGPSVSGLSHFRQKHLDWFRRDIGKVFSLKGGEEESSLGKIIRKPDKQVDYIERSQYDLSSYFAIILLLRKQTRLWKINEQNSINPVTSIIILPLSNKVGKDVLASRLKSADGNVINHIIKKLNGNTNDPKPKFYDETIELLKDFIIDNLRNDFELESLCASLVRKIGPHLPSYTEYSYEYGRSKAYDILQALGETEYDNPARWSWGLELNSIGDAVNKEYYDFLQKSHEAGTSNSLDDFYDEDPIKDHREDYREPIFCIDSESAHEIDDGISLKEHSDKYTVSIHIANPTSFIKPRSNLSQIAFSKGTTSYLPEGPIKMFPDFVSDLSGLGVNGQTTRTFGIEYDIPKNFQEMELKSLQKNIQDSGRIKFYNTYNYPEGYTYKHVDKILSGEVADSHFDTLKTLRDISATLKKIRVETGAAQDFGMNNTELKVQYCEDSKPDEFRVGEDGYTLRVKNVEIFLGNPESSLESTLLVSEMMIAANHLTSRIGRQLGLPLIYRNQKRNLSAEILQQMKELSGGDFHDRSRVLSLMNSAKIDMINQGHESLGLGSYSQITSPLRRYTDMVNQWMFQSHFRQETCELSVSNIVNHLQAKEIINKQFDQVSQRFWKGIFLREYFRIRNEIGAADEMSFKVFLGKHLSKDKLQIALENFSNFKTVLKIDETVPFDMTTVELNASGNLDITRIDFIENELIFELVNSA</sequence>
<dbReference type="GO" id="GO:0000932">
    <property type="term" value="C:P-body"/>
    <property type="evidence" value="ECO:0007669"/>
    <property type="project" value="TreeGrafter"/>
</dbReference>
<dbReference type="InterPro" id="IPR001900">
    <property type="entry name" value="RNase_II/R"/>
</dbReference>
<dbReference type="Proteomes" id="UP000000707">
    <property type="component" value="Unassembled WGS sequence"/>
</dbReference>
<gene>
    <name evidence="2" type="ORF">CANTEDRAFT_135022</name>
</gene>
<accession>G3B5C8</accession>
<dbReference type="SMART" id="SM00955">
    <property type="entry name" value="RNB"/>
    <property type="match status" value="1"/>
</dbReference>
<organism evidence="3">
    <name type="scientific">Candida tenuis (strain ATCC 10573 / BCRC 21748 / CBS 615 / JCM 9827 / NBRC 10315 / NRRL Y-1498 / VKM Y-70)</name>
    <name type="common">Yeast</name>
    <name type="synonym">Yamadazyma tenuis</name>
    <dbReference type="NCBI Taxonomy" id="590646"/>
    <lineage>
        <taxon>Eukaryota</taxon>
        <taxon>Fungi</taxon>
        <taxon>Dikarya</taxon>
        <taxon>Ascomycota</taxon>
        <taxon>Saccharomycotina</taxon>
        <taxon>Pichiomycetes</taxon>
        <taxon>Debaryomycetaceae</taxon>
        <taxon>Yamadazyma</taxon>
    </lineage>
</organism>
<dbReference type="STRING" id="590646.G3B5C8"/>
<dbReference type="InterPro" id="IPR050180">
    <property type="entry name" value="RNR_Ribonuclease"/>
</dbReference>
<dbReference type="GO" id="GO:0003723">
    <property type="term" value="F:RNA binding"/>
    <property type="evidence" value="ECO:0007669"/>
    <property type="project" value="InterPro"/>
</dbReference>
<dbReference type="GeneID" id="18249832"/>
<dbReference type="Pfam" id="PF00773">
    <property type="entry name" value="RNB"/>
    <property type="match status" value="1"/>
</dbReference>
<dbReference type="GO" id="GO:0000175">
    <property type="term" value="F:3'-5'-RNA exonuclease activity"/>
    <property type="evidence" value="ECO:0007669"/>
    <property type="project" value="TreeGrafter"/>
</dbReference>
<evidence type="ECO:0000313" key="3">
    <source>
        <dbReference type="Proteomes" id="UP000000707"/>
    </source>
</evidence>
<feature type="domain" description="RNB" evidence="1">
    <location>
        <begin position="634"/>
        <end position="962"/>
    </location>
</feature>
<evidence type="ECO:0000313" key="2">
    <source>
        <dbReference type="EMBL" id="EGV63187.1"/>
    </source>
</evidence>
<dbReference type="GO" id="GO:0006402">
    <property type="term" value="P:mRNA catabolic process"/>
    <property type="evidence" value="ECO:0007669"/>
    <property type="project" value="TreeGrafter"/>
</dbReference>
<name>G3B5C8_CANTC</name>